<dbReference type="InterPro" id="IPR025110">
    <property type="entry name" value="AMP-bd_C"/>
</dbReference>
<proteinExistence type="inferred from homology"/>
<dbReference type="SUPFAM" id="SSF56801">
    <property type="entry name" value="Acetyl-CoA synthetase-like"/>
    <property type="match status" value="1"/>
</dbReference>
<comment type="similarity">
    <text evidence="1">Belongs to the ATP-dependent AMP-binding enzyme family.</text>
</comment>
<dbReference type="InterPro" id="IPR045851">
    <property type="entry name" value="AMP-bd_C_sf"/>
</dbReference>
<dbReference type="Proteomes" id="UP000286208">
    <property type="component" value="Unassembled WGS sequence"/>
</dbReference>
<dbReference type="Pfam" id="PF00501">
    <property type="entry name" value="AMP-binding"/>
    <property type="match status" value="1"/>
</dbReference>
<evidence type="ECO:0000313" key="6">
    <source>
        <dbReference type="Proteomes" id="UP000286208"/>
    </source>
</evidence>
<keyword evidence="6" id="KW-1185">Reference proteome</keyword>
<accession>A0A438B9M5</accession>
<dbReference type="Gene3D" id="3.30.300.30">
    <property type="match status" value="1"/>
</dbReference>
<organism evidence="5 6">
    <name type="scientific">Prescottella agglutinans</name>
    <dbReference type="NCBI Taxonomy" id="1644129"/>
    <lineage>
        <taxon>Bacteria</taxon>
        <taxon>Bacillati</taxon>
        <taxon>Actinomycetota</taxon>
        <taxon>Actinomycetes</taxon>
        <taxon>Mycobacteriales</taxon>
        <taxon>Nocardiaceae</taxon>
        <taxon>Prescottella</taxon>
    </lineage>
</organism>
<gene>
    <name evidence="5" type="ORF">EGT67_21775</name>
</gene>
<feature type="domain" description="AMP-dependent synthetase/ligase" evidence="3">
    <location>
        <begin position="46"/>
        <end position="441"/>
    </location>
</feature>
<evidence type="ECO:0000313" key="5">
    <source>
        <dbReference type="EMBL" id="RVW07591.1"/>
    </source>
</evidence>
<keyword evidence="2" id="KW-0436">Ligase</keyword>
<evidence type="ECO:0000256" key="2">
    <source>
        <dbReference type="ARBA" id="ARBA00022598"/>
    </source>
</evidence>
<evidence type="ECO:0000259" key="3">
    <source>
        <dbReference type="Pfam" id="PF00501"/>
    </source>
</evidence>
<dbReference type="PANTHER" id="PTHR43201">
    <property type="entry name" value="ACYL-COA SYNTHETASE"/>
    <property type="match status" value="1"/>
</dbReference>
<dbReference type="Gene3D" id="2.30.38.10">
    <property type="entry name" value="Luciferase, Domain 3"/>
    <property type="match status" value="1"/>
</dbReference>
<dbReference type="Gene3D" id="3.40.50.980">
    <property type="match status" value="2"/>
</dbReference>
<protein>
    <submittedName>
        <fullName evidence="5">(2,3-dihydroxybenzoyl)adenylate synthase</fullName>
    </submittedName>
</protein>
<dbReference type="GO" id="GO:0031956">
    <property type="term" value="F:medium-chain fatty acid-CoA ligase activity"/>
    <property type="evidence" value="ECO:0007669"/>
    <property type="project" value="TreeGrafter"/>
</dbReference>
<evidence type="ECO:0000259" key="4">
    <source>
        <dbReference type="Pfam" id="PF13193"/>
    </source>
</evidence>
<dbReference type="CDD" id="cd04433">
    <property type="entry name" value="AFD_class_I"/>
    <property type="match status" value="1"/>
</dbReference>
<name>A0A438B9M5_9NOCA</name>
<reference evidence="5 6" key="1">
    <citation type="submission" date="2018-11" db="EMBL/GenBank/DDBJ databases">
        <title>Rhodococcus spongicola sp. nov. and Rhodococcus xishaensis sp. nov. from marine sponges.</title>
        <authorList>
            <person name="Li L."/>
            <person name="Lin H.W."/>
        </authorList>
    </citation>
    <scope>NUCLEOTIDE SEQUENCE [LARGE SCALE GENOMIC DNA]</scope>
    <source>
        <strain evidence="5 6">CCTCC AB2014297</strain>
    </source>
</reference>
<dbReference type="OrthoDB" id="9803968at2"/>
<dbReference type="EMBL" id="RKLP01000012">
    <property type="protein sequence ID" value="RVW07591.1"/>
    <property type="molecule type" value="Genomic_DNA"/>
</dbReference>
<dbReference type="RefSeq" id="WP_127918184.1">
    <property type="nucleotide sequence ID" value="NZ_RKLP01000012.1"/>
</dbReference>
<dbReference type="GO" id="GO:0006631">
    <property type="term" value="P:fatty acid metabolic process"/>
    <property type="evidence" value="ECO:0007669"/>
    <property type="project" value="TreeGrafter"/>
</dbReference>
<comment type="caution">
    <text evidence="5">The sequence shown here is derived from an EMBL/GenBank/DDBJ whole genome shotgun (WGS) entry which is preliminary data.</text>
</comment>
<dbReference type="AlphaFoldDB" id="A0A438B9M5"/>
<dbReference type="InterPro" id="IPR000873">
    <property type="entry name" value="AMP-dep_synth/lig_dom"/>
</dbReference>
<dbReference type="PANTHER" id="PTHR43201:SF5">
    <property type="entry name" value="MEDIUM-CHAIN ACYL-COA LIGASE ACSF2, MITOCHONDRIAL"/>
    <property type="match status" value="1"/>
</dbReference>
<sequence>MSEVFTAPGVSDSNPRRAVLCHPEDKIRDYVARGWWRETTLLDAFDGWVRARPDHDAVSDPTNLPDLTGIDAETLSWKALSDRVERLAARYHEGGIRQGDAVVVQLPNSVALVATYLALWRLGAVVSPVPVAYRQHELSNICRTTAAKAIVTVSRLQDREMATEALALADPADGVESVFVFGPDPDPRAVAADLPASSVAAEEARRYLGEVVLTIGDRITICWTSGTEAAPKGVPRCHADWFASAQAAQDGLETDESSVILNPFPMVNMAGFAAAFLPWLVGGGHLVQHQPLDLAVFLGQIARHRVTHTSMPPAILAMLLQQDALRESVDLSSLQRVGSGGAPLPPSVVRRWQEEFGIEVLNFFGSNEGVCLLGAPADIPDPAVRAMHLPNYGAPDREWATRVAKMTSVRLVDPVTGADVHAVGERGELRLKGPSVFGGYLEGTAASSPFDDQGYLCSGDVFELGGEHGEYIVFVDRIKEIIIRGGMNIAPAEIEGLLMEHPGVSDVAVIGYPDEVLGEKCCAVVVPAADASIELADLVDHLRARQVASFKLPERLEIVESIPRNPVGKIVRRDLREALRPQSA</sequence>
<feature type="domain" description="AMP-binding enzyme C-terminal" evidence="4">
    <location>
        <begin position="493"/>
        <end position="569"/>
    </location>
</feature>
<dbReference type="Pfam" id="PF13193">
    <property type="entry name" value="AMP-binding_C"/>
    <property type="match status" value="1"/>
</dbReference>
<evidence type="ECO:0000256" key="1">
    <source>
        <dbReference type="ARBA" id="ARBA00006432"/>
    </source>
</evidence>